<dbReference type="InterPro" id="IPR004358">
    <property type="entry name" value="Sig_transdc_His_kin-like_C"/>
</dbReference>
<comment type="catalytic activity">
    <reaction evidence="1">
        <text>ATP + protein L-histidine = ADP + protein N-phospho-L-histidine.</text>
        <dbReference type="EC" id="2.7.13.3"/>
    </reaction>
</comment>
<feature type="modified residue" description="4-aspartylphosphate" evidence="14">
    <location>
        <position position="924"/>
    </location>
</feature>
<evidence type="ECO:0000256" key="11">
    <source>
        <dbReference type="ARBA" id="ARBA00022989"/>
    </source>
</evidence>
<dbReference type="PROSITE" id="PS50113">
    <property type="entry name" value="PAC"/>
    <property type="match status" value="2"/>
</dbReference>
<dbReference type="InterPro" id="IPR001610">
    <property type="entry name" value="PAC"/>
</dbReference>
<gene>
    <name evidence="21" type="ORF">KJB30_03120</name>
</gene>
<keyword evidence="6" id="KW-0808">Transferase</keyword>
<dbReference type="Pfam" id="PF02518">
    <property type="entry name" value="HATPase_c"/>
    <property type="match status" value="1"/>
</dbReference>
<dbReference type="PRINTS" id="PR00344">
    <property type="entry name" value="BCTRLSENSOR"/>
</dbReference>
<dbReference type="SUPFAM" id="SSF52172">
    <property type="entry name" value="CheY-like"/>
    <property type="match status" value="1"/>
</dbReference>
<evidence type="ECO:0000256" key="15">
    <source>
        <dbReference type="SAM" id="Phobius"/>
    </source>
</evidence>
<dbReference type="InterPro" id="IPR035965">
    <property type="entry name" value="PAS-like_dom_sf"/>
</dbReference>
<dbReference type="Pfam" id="PF00672">
    <property type="entry name" value="HAMP"/>
    <property type="match status" value="1"/>
</dbReference>
<proteinExistence type="predicted"/>
<name>A0ABS5U520_9BACT</name>
<dbReference type="InterPro" id="IPR001789">
    <property type="entry name" value="Sig_transdc_resp-reg_receiver"/>
</dbReference>
<evidence type="ECO:0000313" key="21">
    <source>
        <dbReference type="EMBL" id="MBT1070766.1"/>
    </source>
</evidence>
<evidence type="ECO:0000256" key="1">
    <source>
        <dbReference type="ARBA" id="ARBA00000085"/>
    </source>
</evidence>
<feature type="transmembrane region" description="Helical" evidence="15">
    <location>
        <begin position="7"/>
        <end position="26"/>
    </location>
</feature>
<keyword evidence="13 15" id="KW-0472">Membrane</keyword>
<organism evidence="21 22">
    <name type="scientific">Pelotalea chapellei</name>
    <dbReference type="NCBI Taxonomy" id="44671"/>
    <lineage>
        <taxon>Bacteria</taxon>
        <taxon>Pseudomonadati</taxon>
        <taxon>Thermodesulfobacteriota</taxon>
        <taxon>Desulfuromonadia</taxon>
        <taxon>Geobacterales</taxon>
        <taxon>Geobacteraceae</taxon>
        <taxon>Pelotalea</taxon>
    </lineage>
</organism>
<dbReference type="CDD" id="cd00082">
    <property type="entry name" value="HisKA"/>
    <property type="match status" value="1"/>
</dbReference>
<feature type="domain" description="PAS" evidence="18">
    <location>
        <begin position="365"/>
        <end position="423"/>
    </location>
</feature>
<dbReference type="Gene3D" id="6.10.340.10">
    <property type="match status" value="1"/>
</dbReference>
<reference evidence="21 22" key="1">
    <citation type="submission" date="2021-05" db="EMBL/GenBank/DDBJ databases">
        <title>The draft genome of Geobacter chapellei DSM 13688.</title>
        <authorList>
            <person name="Xu Z."/>
            <person name="Masuda Y."/>
            <person name="Itoh H."/>
            <person name="Senoo K."/>
        </authorList>
    </citation>
    <scope>NUCLEOTIDE SEQUENCE [LARGE SCALE GENOMIC DNA]</scope>
    <source>
        <strain evidence="21 22">DSM 13688</strain>
    </source>
</reference>
<dbReference type="EC" id="2.7.13.3" evidence="3"/>
<dbReference type="Gene3D" id="3.30.565.10">
    <property type="entry name" value="Histidine kinase-like ATPase, C-terminal domain"/>
    <property type="match status" value="1"/>
</dbReference>
<evidence type="ECO:0000256" key="3">
    <source>
        <dbReference type="ARBA" id="ARBA00012438"/>
    </source>
</evidence>
<dbReference type="CDD" id="cd00130">
    <property type="entry name" value="PAS"/>
    <property type="match status" value="2"/>
</dbReference>
<dbReference type="PROSITE" id="PS50112">
    <property type="entry name" value="PAS"/>
    <property type="match status" value="2"/>
</dbReference>
<dbReference type="InterPro" id="IPR011006">
    <property type="entry name" value="CheY-like_superfamily"/>
</dbReference>
<evidence type="ECO:0000259" key="17">
    <source>
        <dbReference type="PROSITE" id="PS50110"/>
    </source>
</evidence>
<dbReference type="SMART" id="SM00387">
    <property type="entry name" value="HATPase_c"/>
    <property type="match status" value="1"/>
</dbReference>
<evidence type="ECO:0000256" key="4">
    <source>
        <dbReference type="ARBA" id="ARBA00022475"/>
    </source>
</evidence>
<dbReference type="SMART" id="SM00448">
    <property type="entry name" value="REC"/>
    <property type="match status" value="1"/>
</dbReference>
<dbReference type="InterPro" id="IPR013656">
    <property type="entry name" value="PAS_4"/>
</dbReference>
<dbReference type="InterPro" id="IPR029151">
    <property type="entry name" value="Sensor-like_sf"/>
</dbReference>
<comment type="caution">
    <text evidence="21">The sequence shown here is derived from an EMBL/GenBank/DDBJ whole genome shotgun (WGS) entry which is preliminary data.</text>
</comment>
<dbReference type="CDD" id="cd00156">
    <property type="entry name" value="REC"/>
    <property type="match status" value="1"/>
</dbReference>
<keyword evidence="12" id="KW-0902">Two-component regulatory system</keyword>
<dbReference type="InterPro" id="IPR000700">
    <property type="entry name" value="PAS-assoc_C"/>
</dbReference>
<evidence type="ECO:0000259" key="20">
    <source>
        <dbReference type="PROSITE" id="PS50885"/>
    </source>
</evidence>
<evidence type="ECO:0000256" key="8">
    <source>
        <dbReference type="ARBA" id="ARBA00022741"/>
    </source>
</evidence>
<dbReference type="RefSeq" id="WP_214296476.1">
    <property type="nucleotide sequence ID" value="NZ_JAHDYS010000002.1"/>
</dbReference>
<dbReference type="SMART" id="SM00086">
    <property type="entry name" value="PAC"/>
    <property type="match status" value="2"/>
</dbReference>
<feature type="domain" description="HAMP" evidence="20">
    <location>
        <begin position="300"/>
        <end position="353"/>
    </location>
</feature>
<dbReference type="Gene3D" id="1.10.287.130">
    <property type="match status" value="1"/>
</dbReference>
<keyword evidence="22" id="KW-1185">Reference proteome</keyword>
<dbReference type="SUPFAM" id="SSF55785">
    <property type="entry name" value="PYP-like sensor domain (PAS domain)"/>
    <property type="match status" value="2"/>
</dbReference>
<dbReference type="InterPro" id="IPR003594">
    <property type="entry name" value="HATPase_dom"/>
</dbReference>
<evidence type="ECO:0000256" key="13">
    <source>
        <dbReference type="ARBA" id="ARBA00023136"/>
    </source>
</evidence>
<evidence type="ECO:0000313" key="22">
    <source>
        <dbReference type="Proteomes" id="UP000784128"/>
    </source>
</evidence>
<dbReference type="SUPFAM" id="SSF158472">
    <property type="entry name" value="HAMP domain-like"/>
    <property type="match status" value="1"/>
</dbReference>
<evidence type="ECO:0000256" key="6">
    <source>
        <dbReference type="ARBA" id="ARBA00022679"/>
    </source>
</evidence>
<accession>A0ABS5U520</accession>
<feature type="domain" description="Histidine kinase" evidence="16">
    <location>
        <begin position="632"/>
        <end position="848"/>
    </location>
</feature>
<dbReference type="NCBIfam" id="TIGR00229">
    <property type="entry name" value="sensory_box"/>
    <property type="match status" value="2"/>
</dbReference>
<dbReference type="InterPro" id="IPR000014">
    <property type="entry name" value="PAS"/>
</dbReference>
<keyword evidence="4" id="KW-1003">Cell membrane</keyword>
<dbReference type="Gene3D" id="3.40.50.2300">
    <property type="match status" value="1"/>
</dbReference>
<dbReference type="CDD" id="cd06225">
    <property type="entry name" value="HAMP"/>
    <property type="match status" value="1"/>
</dbReference>
<evidence type="ECO:0000256" key="7">
    <source>
        <dbReference type="ARBA" id="ARBA00022692"/>
    </source>
</evidence>
<feature type="domain" description="Response regulatory" evidence="17">
    <location>
        <begin position="870"/>
        <end position="990"/>
    </location>
</feature>
<dbReference type="Pfam" id="PF02743">
    <property type="entry name" value="dCache_1"/>
    <property type="match status" value="1"/>
</dbReference>
<dbReference type="PROSITE" id="PS50110">
    <property type="entry name" value="RESPONSE_REGULATORY"/>
    <property type="match status" value="1"/>
</dbReference>
<sequence>MSIRKLIIILIILMATAPLGIFIYTANNQWNQNVKQALTLSSTVANKVLTEQSILTSVAEQLAITLSYVPAIRNRDSEAANQLLEEILASSPQYATIFMLDAKGVCWAAALPRQISLSYAERRYFRNAVATGRFSSGEFNVGKVLRAPVFSFAYPFKDTSGSINGVAVIVINLDRYRQLYEQNAFSLGASSMMLVDHKGTILFSSLNPQLVGTQDKLFQNMLKGADGGTFEAKGNNNILRLFSFRKIFLKDESTPYMYVRIGVSKQDVLATVYRELLTNVGILSLVLLLTLGLAILLTKRGIHDKIITLRNATHAIANGDLTIRVADRVSGGELGELGCAFDEMALKLAASIHERQQAERHLMKSEEEFRLIFEEASDAIFWADATTGILLNCNKAAEEMMEAPREELIGKHQTYLHPPEMEEEHRDIFTRCAGGLESSNSLEALVLSRSGKKTPVQIKHSVTVIGDRKIIQGIFRDISERRQAEEELRHSQKLLSSIVENAPYAIFVKNVADNFRVILWNHAAEQIFGIPATDMVGKNAHDLWPRDQADAFLAEDYKTITQRAMMDIPEEVSYHPQKGSIYIHTRKIPLFNQNGEVSHIVVISDDITERRTVQAEFVKHQKLESLGVLAGGIAHDFNNILTGILGNISFARMFLEPSHKAATILVEAEKASQRASDLAYQLLTFAKGGQPIKKVVEVQHIIEASLSLVLRGSKVKSILEIPDSLHAIEADEGQMHQVFNNIIINALQSMPDGGILTISADLIHIVDSTPAGLASGPYVKIFFADTGCGIREEDQKRIFDPYFTTKNGGTGLGLASAYAIIGKHGGQISVRSVPGTGTTFEVLLPASQMEATAQKTDSTMATPVLHGKHPMLIMDDDPIIRNLAESVLEELGYSVKTCTSGEEAIEMYRLAQQNGQPFAAVIMDLTIPGGMGGKEAAAQILKQYPGARLVVSSGYSNDPVMADYLQYGFSAAMLKPYNVATLASLLGKLLSESQTEI</sequence>
<dbReference type="SUPFAM" id="SSF47384">
    <property type="entry name" value="Homodimeric domain of signal transducing histidine kinase"/>
    <property type="match status" value="1"/>
</dbReference>
<dbReference type="Pfam" id="PF00989">
    <property type="entry name" value="PAS"/>
    <property type="match status" value="1"/>
</dbReference>
<dbReference type="InterPro" id="IPR005467">
    <property type="entry name" value="His_kinase_dom"/>
</dbReference>
<dbReference type="CDD" id="cd12914">
    <property type="entry name" value="PDC1_DGC_like"/>
    <property type="match status" value="1"/>
</dbReference>
<evidence type="ECO:0000259" key="18">
    <source>
        <dbReference type="PROSITE" id="PS50112"/>
    </source>
</evidence>
<keyword evidence="5 14" id="KW-0597">Phosphoprotein</keyword>
<dbReference type="InterPro" id="IPR036890">
    <property type="entry name" value="HATPase_C_sf"/>
</dbReference>
<evidence type="ECO:0000259" key="19">
    <source>
        <dbReference type="PROSITE" id="PS50113"/>
    </source>
</evidence>
<dbReference type="SMART" id="SM00304">
    <property type="entry name" value="HAMP"/>
    <property type="match status" value="1"/>
</dbReference>
<dbReference type="PANTHER" id="PTHR43065">
    <property type="entry name" value="SENSOR HISTIDINE KINASE"/>
    <property type="match status" value="1"/>
</dbReference>
<comment type="subcellular location">
    <subcellularLocation>
        <location evidence="2">Cell membrane</location>
        <topology evidence="2">Multi-pass membrane protein</topology>
    </subcellularLocation>
</comment>
<dbReference type="EMBL" id="JAHDYS010000002">
    <property type="protein sequence ID" value="MBT1070766.1"/>
    <property type="molecule type" value="Genomic_DNA"/>
</dbReference>
<keyword evidence="10" id="KW-0067">ATP-binding</keyword>
<dbReference type="Pfam" id="PF08448">
    <property type="entry name" value="PAS_4"/>
    <property type="match status" value="1"/>
</dbReference>
<keyword evidence="9" id="KW-0418">Kinase</keyword>
<evidence type="ECO:0000256" key="2">
    <source>
        <dbReference type="ARBA" id="ARBA00004651"/>
    </source>
</evidence>
<dbReference type="InterPro" id="IPR003660">
    <property type="entry name" value="HAMP_dom"/>
</dbReference>
<keyword evidence="11 15" id="KW-1133">Transmembrane helix</keyword>
<dbReference type="SUPFAM" id="SSF55874">
    <property type="entry name" value="ATPase domain of HSP90 chaperone/DNA topoisomerase II/histidine kinase"/>
    <property type="match status" value="1"/>
</dbReference>
<dbReference type="Pfam" id="PF00072">
    <property type="entry name" value="Response_reg"/>
    <property type="match status" value="1"/>
</dbReference>
<dbReference type="InterPro" id="IPR033479">
    <property type="entry name" value="dCache_1"/>
</dbReference>
<evidence type="ECO:0000256" key="5">
    <source>
        <dbReference type="ARBA" id="ARBA00022553"/>
    </source>
</evidence>
<dbReference type="InterPro" id="IPR036097">
    <property type="entry name" value="HisK_dim/P_sf"/>
</dbReference>
<evidence type="ECO:0000256" key="10">
    <source>
        <dbReference type="ARBA" id="ARBA00022840"/>
    </source>
</evidence>
<dbReference type="InterPro" id="IPR003661">
    <property type="entry name" value="HisK_dim/P_dom"/>
</dbReference>
<evidence type="ECO:0000259" key="16">
    <source>
        <dbReference type="PROSITE" id="PS50109"/>
    </source>
</evidence>
<keyword evidence="8" id="KW-0547">Nucleotide-binding</keyword>
<evidence type="ECO:0000256" key="12">
    <source>
        <dbReference type="ARBA" id="ARBA00023012"/>
    </source>
</evidence>
<feature type="domain" description="PAC" evidence="19">
    <location>
        <begin position="440"/>
        <end position="490"/>
    </location>
</feature>
<dbReference type="SMART" id="SM00388">
    <property type="entry name" value="HisKA"/>
    <property type="match status" value="1"/>
</dbReference>
<dbReference type="InterPro" id="IPR013767">
    <property type="entry name" value="PAS_fold"/>
</dbReference>
<evidence type="ECO:0000256" key="9">
    <source>
        <dbReference type="ARBA" id="ARBA00022777"/>
    </source>
</evidence>
<feature type="domain" description="PAS" evidence="18">
    <location>
        <begin position="491"/>
        <end position="539"/>
    </location>
</feature>
<dbReference type="SUPFAM" id="SSF103190">
    <property type="entry name" value="Sensory domain-like"/>
    <property type="match status" value="1"/>
</dbReference>
<protein>
    <recommendedName>
        <fullName evidence="3">histidine kinase</fullName>
        <ecNumber evidence="3">2.7.13.3</ecNumber>
    </recommendedName>
</protein>
<dbReference type="PANTHER" id="PTHR43065:SF42">
    <property type="entry name" value="TWO-COMPONENT SENSOR PPRA"/>
    <property type="match status" value="1"/>
</dbReference>
<keyword evidence="7 15" id="KW-0812">Transmembrane</keyword>
<dbReference type="PROSITE" id="PS50885">
    <property type="entry name" value="HAMP"/>
    <property type="match status" value="1"/>
</dbReference>
<dbReference type="SMART" id="SM00091">
    <property type="entry name" value="PAS"/>
    <property type="match status" value="2"/>
</dbReference>
<dbReference type="PROSITE" id="PS50109">
    <property type="entry name" value="HIS_KIN"/>
    <property type="match status" value="1"/>
</dbReference>
<dbReference type="Gene3D" id="3.30.450.20">
    <property type="entry name" value="PAS domain"/>
    <property type="match status" value="3"/>
</dbReference>
<dbReference type="Proteomes" id="UP000784128">
    <property type="component" value="Unassembled WGS sequence"/>
</dbReference>
<feature type="domain" description="PAC" evidence="19">
    <location>
        <begin position="566"/>
        <end position="619"/>
    </location>
</feature>
<evidence type="ECO:0000256" key="14">
    <source>
        <dbReference type="PROSITE-ProRule" id="PRU00169"/>
    </source>
</evidence>
<feature type="transmembrane region" description="Helical" evidence="15">
    <location>
        <begin position="276"/>
        <end position="297"/>
    </location>
</feature>